<feature type="coiled-coil region" evidence="3">
    <location>
        <begin position="107"/>
        <end position="134"/>
    </location>
</feature>
<dbReference type="PANTHER" id="PTHR12499:SF0">
    <property type="entry name" value="OPTIC ATROPHY 3 PROTEIN"/>
    <property type="match status" value="1"/>
</dbReference>
<protein>
    <submittedName>
        <fullName evidence="5">Putative OPA3-like protein</fullName>
    </submittedName>
</protein>
<dbReference type="AlphaFoldDB" id="A0A026VT90"/>
<organism evidence="5 7">
    <name type="scientific">Ooceraea biroi</name>
    <name type="common">Clonal raider ant</name>
    <name type="synonym">Cerapachys biroi</name>
    <dbReference type="NCBI Taxonomy" id="2015173"/>
    <lineage>
        <taxon>Eukaryota</taxon>
        <taxon>Metazoa</taxon>
        <taxon>Ecdysozoa</taxon>
        <taxon>Arthropoda</taxon>
        <taxon>Hexapoda</taxon>
        <taxon>Insecta</taxon>
        <taxon>Pterygota</taxon>
        <taxon>Neoptera</taxon>
        <taxon>Endopterygota</taxon>
        <taxon>Hymenoptera</taxon>
        <taxon>Apocrita</taxon>
        <taxon>Aculeata</taxon>
        <taxon>Formicoidea</taxon>
        <taxon>Formicidae</taxon>
        <taxon>Dorylinae</taxon>
        <taxon>Ooceraea</taxon>
    </lineage>
</organism>
<reference evidence="5 7" key="1">
    <citation type="journal article" date="2014" name="Curr. Biol.">
        <title>The genome of the clonal raider ant Cerapachys biroi.</title>
        <authorList>
            <person name="Oxley P.R."/>
            <person name="Ji L."/>
            <person name="Fetter-Pruneda I."/>
            <person name="McKenzie S.K."/>
            <person name="Li C."/>
            <person name="Hu H."/>
            <person name="Zhang G."/>
            <person name="Kronauer D.J."/>
        </authorList>
    </citation>
    <scope>NUCLEOTIDE SEQUENCE [LARGE SCALE GENOMIC DNA]</scope>
</reference>
<reference evidence="6" key="2">
    <citation type="journal article" date="2018" name="Genome Res.">
        <title>The genomic architecture and molecular evolution of ant odorant receptors.</title>
        <authorList>
            <person name="McKenzie S.K."/>
            <person name="Kronauer D.J.C."/>
        </authorList>
    </citation>
    <scope>NUCLEOTIDE SEQUENCE [LARGE SCALE GENOMIC DNA]</scope>
    <source>
        <strain evidence="6">Clonal line C1</strain>
    </source>
</reference>
<dbReference type="EMBL" id="QOIP01000005">
    <property type="protein sequence ID" value="RLU22613.1"/>
    <property type="molecule type" value="Genomic_DNA"/>
</dbReference>
<comment type="similarity">
    <text evidence="1">Belongs to the OPA3 family.</text>
</comment>
<accession>A0A026VT90</accession>
<evidence type="ECO:0000256" key="1">
    <source>
        <dbReference type="ARBA" id="ARBA00007584"/>
    </source>
</evidence>
<keyword evidence="4" id="KW-0472">Membrane</keyword>
<feature type="transmembrane region" description="Helical" evidence="4">
    <location>
        <begin position="74"/>
        <end position="94"/>
    </location>
</feature>
<name>A0A026VT90_OOCBI</name>
<sequence length="163" mass="18965">MVLEKFPGVNLIGQLIRQITQPLSRVIVKHVRKRPFLRKYVLIQLGRFYYWCENKVKLRTVPSVKIRRKPADEVGAQLLLELLIFGVLGNVIIYETHRTAKRARVAEQTRIQQLKDLEAEKNRLMQRVEHQVILTKQLKEVIVEYARQVGCTLPSDPSGNREG</sequence>
<dbReference type="InterPro" id="IPR010754">
    <property type="entry name" value="OPA3-like"/>
</dbReference>
<keyword evidence="2 3" id="KW-0175">Coiled coil</keyword>
<gene>
    <name evidence="6" type="ORF">DMN91_004891</name>
    <name evidence="5" type="ORF">X777_00713</name>
</gene>
<evidence type="ECO:0000256" key="3">
    <source>
        <dbReference type="SAM" id="Coils"/>
    </source>
</evidence>
<keyword evidence="4" id="KW-0812">Transmembrane</keyword>
<dbReference type="PANTHER" id="PTHR12499">
    <property type="entry name" value="OPTIC ATROPHY 3 PROTEIN OPA3"/>
    <property type="match status" value="1"/>
</dbReference>
<evidence type="ECO:0000313" key="6">
    <source>
        <dbReference type="EMBL" id="RLU22613.1"/>
    </source>
</evidence>
<dbReference type="EMBL" id="KK108116">
    <property type="protein sequence ID" value="EZA46885.1"/>
    <property type="molecule type" value="Genomic_DNA"/>
</dbReference>
<dbReference type="GO" id="GO:0019216">
    <property type="term" value="P:regulation of lipid metabolic process"/>
    <property type="evidence" value="ECO:0007669"/>
    <property type="project" value="TreeGrafter"/>
</dbReference>
<reference evidence="6" key="3">
    <citation type="submission" date="2018-07" db="EMBL/GenBank/DDBJ databases">
        <authorList>
            <person name="Mckenzie S.K."/>
            <person name="Kronauer D.J.C."/>
        </authorList>
    </citation>
    <scope>NUCLEOTIDE SEQUENCE</scope>
    <source>
        <strain evidence="6">Clonal line C1</strain>
    </source>
</reference>
<evidence type="ECO:0000313" key="5">
    <source>
        <dbReference type="EMBL" id="EZA46885.1"/>
    </source>
</evidence>
<dbReference type="Proteomes" id="UP000053097">
    <property type="component" value="Unassembled WGS sequence"/>
</dbReference>
<keyword evidence="7" id="KW-1185">Reference proteome</keyword>
<evidence type="ECO:0000256" key="2">
    <source>
        <dbReference type="ARBA" id="ARBA00023054"/>
    </source>
</evidence>
<dbReference type="Pfam" id="PF07047">
    <property type="entry name" value="OPA3"/>
    <property type="match status" value="1"/>
</dbReference>
<dbReference type="GO" id="GO:0005739">
    <property type="term" value="C:mitochondrion"/>
    <property type="evidence" value="ECO:0007669"/>
    <property type="project" value="TreeGrafter"/>
</dbReference>
<proteinExistence type="inferred from homology"/>
<dbReference type="OMA" id="YSRQVGC"/>
<evidence type="ECO:0000313" key="7">
    <source>
        <dbReference type="Proteomes" id="UP000053097"/>
    </source>
</evidence>
<dbReference type="Proteomes" id="UP000279307">
    <property type="component" value="Chromosome 5"/>
</dbReference>
<evidence type="ECO:0000256" key="4">
    <source>
        <dbReference type="SAM" id="Phobius"/>
    </source>
</evidence>
<keyword evidence="4" id="KW-1133">Transmembrane helix</keyword>